<feature type="compositionally biased region" description="Acidic residues" evidence="1">
    <location>
        <begin position="263"/>
        <end position="300"/>
    </location>
</feature>
<evidence type="ECO:0000256" key="1">
    <source>
        <dbReference type="SAM" id="MobiDB-lite"/>
    </source>
</evidence>
<name>A0AAW0DB16_9AGAR</name>
<comment type="caution">
    <text evidence="2">The sequence shown here is derived from an EMBL/GenBank/DDBJ whole genome shotgun (WGS) entry which is preliminary data.</text>
</comment>
<protein>
    <submittedName>
        <fullName evidence="2">Uncharacterized protein</fullName>
    </submittedName>
</protein>
<dbReference type="AlphaFoldDB" id="A0AAW0DB16"/>
<dbReference type="Proteomes" id="UP001383192">
    <property type="component" value="Unassembled WGS sequence"/>
</dbReference>
<sequence length="300" mass="35296">MASSSNAPRWSADVFYNILLFTGVNERDMLFLWTTCREVSRDFKDAVERVFITKHLKKTFLKIDGGWDYSSKFGKLSLSTTFVFSRLDPNDRSRAVFVDEDCHEDIKPIMKKRLTSLFEYGNPVHRPKIAIQIRHSVNDTFIPDLEFNWDQLEIKLNWMGMYSEWFREEKEHTKNLEDFVENTKAQAIEMREKVNRGEMNLLQSLEWGFKLFTDNMQNSKKNLRAERIKRNVRKDDGVDNWDDPDNAGYNRLKDLAFAVGMEEFSDEEDEQQQNTDEYEDDGDGEEGEEDESEVGENEGQ</sequence>
<evidence type="ECO:0000313" key="2">
    <source>
        <dbReference type="EMBL" id="KAK7049833.1"/>
    </source>
</evidence>
<evidence type="ECO:0000313" key="3">
    <source>
        <dbReference type="Proteomes" id="UP001383192"/>
    </source>
</evidence>
<reference evidence="2 3" key="1">
    <citation type="submission" date="2024-01" db="EMBL/GenBank/DDBJ databases">
        <title>A draft genome for a cacao thread blight-causing isolate of Paramarasmius palmivorus.</title>
        <authorList>
            <person name="Baruah I.K."/>
            <person name="Bukari Y."/>
            <person name="Amoako-Attah I."/>
            <person name="Meinhardt L.W."/>
            <person name="Bailey B.A."/>
            <person name="Cohen S.P."/>
        </authorList>
    </citation>
    <scope>NUCLEOTIDE SEQUENCE [LARGE SCALE GENOMIC DNA]</scope>
    <source>
        <strain evidence="2 3">GH-12</strain>
    </source>
</reference>
<organism evidence="2 3">
    <name type="scientific">Paramarasmius palmivorus</name>
    <dbReference type="NCBI Taxonomy" id="297713"/>
    <lineage>
        <taxon>Eukaryota</taxon>
        <taxon>Fungi</taxon>
        <taxon>Dikarya</taxon>
        <taxon>Basidiomycota</taxon>
        <taxon>Agaricomycotina</taxon>
        <taxon>Agaricomycetes</taxon>
        <taxon>Agaricomycetidae</taxon>
        <taxon>Agaricales</taxon>
        <taxon>Marasmiineae</taxon>
        <taxon>Marasmiaceae</taxon>
        <taxon>Paramarasmius</taxon>
    </lineage>
</organism>
<accession>A0AAW0DB16</accession>
<proteinExistence type="predicted"/>
<feature type="region of interest" description="Disordered" evidence="1">
    <location>
        <begin position="259"/>
        <end position="300"/>
    </location>
</feature>
<keyword evidence="3" id="KW-1185">Reference proteome</keyword>
<gene>
    <name evidence="2" type="ORF">VNI00_005263</name>
</gene>
<dbReference type="EMBL" id="JAYKXP010000015">
    <property type="protein sequence ID" value="KAK7049833.1"/>
    <property type="molecule type" value="Genomic_DNA"/>
</dbReference>